<keyword evidence="2" id="KW-0866">Nonsense-mediated mRNA decay</keyword>
<name>A0A163ADR7_PHYB8</name>
<dbReference type="InterPro" id="IPR027417">
    <property type="entry name" value="P-loop_NTPase"/>
</dbReference>
<dbReference type="Proteomes" id="UP000077315">
    <property type="component" value="Unassembled WGS sequence"/>
</dbReference>
<feature type="compositionally biased region" description="Basic and acidic residues" evidence="3">
    <location>
        <begin position="47"/>
        <end position="60"/>
    </location>
</feature>
<protein>
    <recommendedName>
        <fullName evidence="6">Protein SMG9</fullName>
    </recommendedName>
</protein>
<dbReference type="PANTHER" id="PTHR14270">
    <property type="entry name" value="NONSENSE-MEDIATED MRNA DECAY FACTOR SMG9"/>
    <property type="match status" value="1"/>
</dbReference>
<dbReference type="GO" id="GO:0000184">
    <property type="term" value="P:nuclear-transcribed mRNA catabolic process, nonsense-mediated decay"/>
    <property type="evidence" value="ECO:0007669"/>
    <property type="project" value="UniProtKB-KW"/>
</dbReference>
<comment type="similarity">
    <text evidence="1">Belongs to the SMG9 family.</text>
</comment>
<dbReference type="STRING" id="763407.A0A163ADR7"/>
<evidence type="ECO:0000256" key="3">
    <source>
        <dbReference type="SAM" id="MobiDB-lite"/>
    </source>
</evidence>
<gene>
    <name evidence="4" type="ORF">PHYBLDRAFT_187175</name>
</gene>
<evidence type="ECO:0000256" key="1">
    <source>
        <dbReference type="ARBA" id="ARBA00007712"/>
    </source>
</evidence>
<feature type="compositionally biased region" description="Basic residues" evidence="3">
    <location>
        <begin position="1"/>
        <end position="13"/>
    </location>
</feature>
<evidence type="ECO:0000313" key="4">
    <source>
        <dbReference type="EMBL" id="OAD72781.1"/>
    </source>
</evidence>
<dbReference type="GeneID" id="29000248"/>
<dbReference type="Gene3D" id="3.40.50.300">
    <property type="entry name" value="P-loop containing nucleotide triphosphate hydrolases"/>
    <property type="match status" value="1"/>
</dbReference>
<dbReference type="VEuPathDB" id="FungiDB:PHYBLDRAFT_187175"/>
<dbReference type="RefSeq" id="XP_018290821.1">
    <property type="nucleotide sequence ID" value="XM_018439342.1"/>
</dbReference>
<reference evidence="5" key="1">
    <citation type="submission" date="2015-06" db="EMBL/GenBank/DDBJ databases">
        <title>Expansion of signal transduction pathways in fungi by whole-genome duplication.</title>
        <authorList>
            <consortium name="DOE Joint Genome Institute"/>
            <person name="Corrochano L.M."/>
            <person name="Kuo A."/>
            <person name="Marcet-Houben M."/>
            <person name="Polaino S."/>
            <person name="Salamov A."/>
            <person name="Villalobos J.M."/>
            <person name="Alvarez M.I."/>
            <person name="Avalos J."/>
            <person name="Benito E.P."/>
            <person name="Benoit I."/>
            <person name="Burger G."/>
            <person name="Camino L.P."/>
            <person name="Canovas D."/>
            <person name="Cerda-Olmedo E."/>
            <person name="Cheng J.-F."/>
            <person name="Dominguez A."/>
            <person name="Elias M."/>
            <person name="Eslava A.P."/>
            <person name="Glaser F."/>
            <person name="Grimwood J."/>
            <person name="Gutierrez G."/>
            <person name="Heitman J."/>
            <person name="Henrissat B."/>
            <person name="Iturriaga E.A."/>
            <person name="Lang B.F."/>
            <person name="Lavin J.L."/>
            <person name="Lee S."/>
            <person name="Li W."/>
            <person name="Lindquist E."/>
            <person name="Lopez-Garcia S."/>
            <person name="Luque E.M."/>
            <person name="Marcos A.T."/>
            <person name="Martin J."/>
            <person name="McCluskey K."/>
            <person name="Medina H.R."/>
            <person name="Miralles-Duran A."/>
            <person name="Miyazaki A."/>
            <person name="Munoz-Torres E."/>
            <person name="Oguiza J.A."/>
            <person name="Ohm R."/>
            <person name="Olmedo M."/>
            <person name="Orejas M."/>
            <person name="Ortiz-Castellanos L."/>
            <person name="Pisabarro A.G."/>
            <person name="Rodriguez-Romero J."/>
            <person name="Ruiz-Herrera J."/>
            <person name="Ruiz-Vazquez R."/>
            <person name="Sanz C."/>
            <person name="Schackwitz W."/>
            <person name="Schmutz J."/>
            <person name="Shahriari M."/>
            <person name="Shelest E."/>
            <person name="Silva-Franco F."/>
            <person name="Soanes D."/>
            <person name="Syed K."/>
            <person name="Tagua V.G."/>
            <person name="Talbot N.J."/>
            <person name="Thon M."/>
            <person name="De vries R.P."/>
            <person name="Wiebenga A."/>
            <person name="Yadav J.S."/>
            <person name="Braun E.L."/>
            <person name="Baker S."/>
            <person name="Garre V."/>
            <person name="Horwitz B."/>
            <person name="Torres-Martinez S."/>
            <person name="Idnurm A."/>
            <person name="Herrera-Estrella A."/>
            <person name="Gabaldon T."/>
            <person name="Grigoriev I.V."/>
        </authorList>
    </citation>
    <scope>NUCLEOTIDE SEQUENCE [LARGE SCALE GENOMIC DNA]</scope>
    <source>
        <strain evidence="5">NRRL 1555(-)</strain>
    </source>
</reference>
<dbReference type="InterPro" id="IPR039177">
    <property type="entry name" value="SMG9"/>
</dbReference>
<dbReference type="SUPFAM" id="SSF52540">
    <property type="entry name" value="P-loop containing nucleoside triphosphate hydrolases"/>
    <property type="match status" value="1"/>
</dbReference>
<dbReference type="PANTHER" id="PTHR14270:SF0">
    <property type="entry name" value="NONSENSE-MEDIATED MRNA DECAY FACTOR SMG9"/>
    <property type="match status" value="1"/>
</dbReference>
<evidence type="ECO:0000256" key="2">
    <source>
        <dbReference type="ARBA" id="ARBA00023161"/>
    </source>
</evidence>
<evidence type="ECO:0008006" key="6">
    <source>
        <dbReference type="Google" id="ProtNLM"/>
    </source>
</evidence>
<organism evidence="4 5">
    <name type="scientific">Phycomyces blakesleeanus (strain ATCC 8743b / DSM 1359 / FGSC 10004 / NBRC 33097 / NRRL 1555)</name>
    <dbReference type="NCBI Taxonomy" id="763407"/>
    <lineage>
        <taxon>Eukaryota</taxon>
        <taxon>Fungi</taxon>
        <taxon>Fungi incertae sedis</taxon>
        <taxon>Mucoromycota</taxon>
        <taxon>Mucoromycotina</taxon>
        <taxon>Mucoromycetes</taxon>
        <taxon>Mucorales</taxon>
        <taxon>Phycomycetaceae</taxon>
        <taxon>Phycomyces</taxon>
    </lineage>
</organism>
<dbReference type="OrthoDB" id="79514at2759"/>
<dbReference type="InParanoid" id="A0A163ADR7"/>
<keyword evidence="5" id="KW-1185">Reference proteome</keyword>
<proteinExistence type="inferred from homology"/>
<sequence length="375" mass="42566">MEKRGRDSKRKDRRRDEYSRNTVKPFMQAPVILERPNRIEPTQSEPVDDRKQCDQPRPAKPEEIKAVLPFFRRQTKFQIDTVLKCLGDHPGHFVVGVVGKQGVGKSTLLSSLMQDTTEGFATQNTDILAYEGHKTLGIDMHITSERTILLDTEPILSWSVMDRALRTGGLEGLPPDIWIEMESLYQLVFMLSVCNVVMFVSEGSEVDSLILQSLRRAEMLKVNLPEFPLIPLSSLTQDPHYVADIVFVGNKCQDLEFTWRHYRNAQTVLKSALAGSSLKISGLVSLGYVLPAFDIPDPINLFFLPTTNPASGVESFDILMASLRDQVMAAPRRAGKRGQVSEKEWFRNSVKTYELIRKSDHFMDYLKMAKKFRDG</sequence>
<dbReference type="AlphaFoldDB" id="A0A163ADR7"/>
<feature type="region of interest" description="Disordered" evidence="3">
    <location>
        <begin position="1"/>
        <end position="60"/>
    </location>
</feature>
<accession>A0A163ADR7</accession>
<dbReference type="EMBL" id="KV440982">
    <property type="protein sequence ID" value="OAD72781.1"/>
    <property type="molecule type" value="Genomic_DNA"/>
</dbReference>
<evidence type="ECO:0000313" key="5">
    <source>
        <dbReference type="Proteomes" id="UP000077315"/>
    </source>
</evidence>